<evidence type="ECO:0000313" key="5">
    <source>
        <dbReference type="Proteomes" id="UP000030905"/>
    </source>
</evidence>
<dbReference type="InterPro" id="IPR036280">
    <property type="entry name" value="Multihaem_cyt_sf"/>
</dbReference>
<evidence type="ECO:0000313" key="4">
    <source>
        <dbReference type="Proteomes" id="UP000028042"/>
    </source>
</evidence>
<evidence type="ECO:0000256" key="1">
    <source>
        <dbReference type="SAM" id="Phobius"/>
    </source>
</evidence>
<organism evidence="2 5">
    <name type="scientific">Clostridium pasteurianum DSM 525 = ATCC 6013</name>
    <dbReference type="NCBI Taxonomy" id="1262449"/>
    <lineage>
        <taxon>Bacteria</taxon>
        <taxon>Bacillati</taxon>
        <taxon>Bacillota</taxon>
        <taxon>Clostridia</taxon>
        <taxon>Eubacteriales</taxon>
        <taxon>Clostridiaceae</taxon>
        <taxon>Clostridium</taxon>
    </lineage>
</organism>
<evidence type="ECO:0000313" key="2">
    <source>
        <dbReference type="EMBL" id="AJA52910.1"/>
    </source>
</evidence>
<keyword evidence="5" id="KW-1185">Reference proteome</keyword>
<keyword evidence="1" id="KW-0812">Transmembrane</keyword>
<dbReference type="Proteomes" id="UP000030905">
    <property type="component" value="Chromosome"/>
</dbReference>
<dbReference type="EMBL" id="JPGY02000001">
    <property type="protein sequence ID" value="KRU11082.1"/>
    <property type="molecule type" value="Genomic_DNA"/>
</dbReference>
<dbReference type="EMBL" id="CP009268">
    <property type="protein sequence ID" value="AJA52910.1"/>
    <property type="molecule type" value="Genomic_DNA"/>
</dbReference>
<feature type="transmembrane region" description="Helical" evidence="1">
    <location>
        <begin position="42"/>
        <end position="70"/>
    </location>
</feature>
<reference evidence="2 5" key="1">
    <citation type="journal article" date="2015" name="Genome Announc.">
        <title>Complete Genome Sequence of the Nitrogen-Fixing and Solvent-Producing Clostridium pasteurianum DSM 525.</title>
        <authorList>
            <person name="Poehlein A."/>
            <person name="Grosse-Honebrink A."/>
            <person name="Zhang Y."/>
            <person name="Minton N.P."/>
            <person name="Daniel R."/>
        </authorList>
    </citation>
    <scope>NUCLEOTIDE SEQUENCE [LARGE SCALE GENOMIC DNA]</scope>
    <source>
        <strain evidence="2">DSM 525</strain>
        <strain evidence="5">DSM 525 / ATCC 6013</strain>
    </source>
</reference>
<keyword evidence="1" id="KW-0472">Membrane</keyword>
<accession>A0A0H3J6S3</accession>
<name>A0A0H3J6S3_CLOPA</name>
<sequence>MLIDYVKKYYDKEYNLNCAETIIYAANENYNLNLDKNTLKSMAAFGGGMAIGSVCGAITGALAVLGIIFVRDKAHESSKIKELSMEFFNRFQSVFHEKNCIELKEKFANYEERCSKMVYTAAEILEQLIEEYRVKNI</sequence>
<gene>
    <name evidence="2" type="ORF">CLPA_c28560</name>
    <name evidence="3" type="ORF">CP6013_00329</name>
</gene>
<dbReference type="SUPFAM" id="SSF48695">
    <property type="entry name" value="Multiheme cytochromes"/>
    <property type="match status" value="1"/>
</dbReference>
<proteinExistence type="predicted"/>
<dbReference type="AlphaFoldDB" id="A0A0H3J6S3"/>
<dbReference type="RefSeq" id="WP_034829926.1">
    <property type="nucleotide sequence ID" value="NZ_ANZB01000003.1"/>
</dbReference>
<dbReference type="InterPro" id="IPR010181">
    <property type="entry name" value="CGCAxxGCC_motif"/>
</dbReference>
<dbReference type="Proteomes" id="UP000028042">
    <property type="component" value="Unassembled WGS sequence"/>
</dbReference>
<dbReference type="KEGG" id="cpae:CPAST_c28560"/>
<dbReference type="eggNOG" id="COG2221">
    <property type="taxonomic scope" value="Bacteria"/>
</dbReference>
<dbReference type="Pfam" id="PF09719">
    <property type="entry name" value="C_GCAxxG_C_C"/>
    <property type="match status" value="1"/>
</dbReference>
<evidence type="ECO:0000313" key="3">
    <source>
        <dbReference type="EMBL" id="KRU11082.1"/>
    </source>
</evidence>
<dbReference type="KEGG" id="cpat:CLPA_c28560"/>
<dbReference type="GeneID" id="93074978"/>
<protein>
    <submittedName>
        <fullName evidence="3">C_GCAxxG_C_C family protein</fullName>
    </submittedName>
</protein>
<reference evidence="3" key="2">
    <citation type="submission" date="2015-10" db="EMBL/GenBank/DDBJ databases">
        <title>Improved Draft Genome Sequence of Clostridium pasteurianum Strain ATCC 6013 (DSM 525) Using a Hybrid Next-Generation Sequencing Approach.</title>
        <authorList>
            <person name="Pyne M.E."/>
            <person name="Utturkar S.M."/>
            <person name="Brown S.D."/>
            <person name="Moo-Young M."/>
            <person name="Chung D.A."/>
            <person name="Chou P.C."/>
        </authorList>
    </citation>
    <scope>NUCLEOTIDE SEQUENCE</scope>
    <source>
        <strain evidence="3">ATCC 6013</strain>
    </source>
</reference>
<dbReference type="PATRIC" id="fig|1262449.7.peg.2879"/>
<dbReference type="NCBIfam" id="TIGR01909">
    <property type="entry name" value="C_GCAxxG_C_C"/>
    <property type="match status" value="1"/>
</dbReference>
<keyword evidence="1" id="KW-1133">Transmembrane helix</keyword>
<reference evidence="3 4" key="3">
    <citation type="journal article" name="Genome Announc.">
        <title>Improved Draft Genome Sequence of Clostridium pasteurianum Strain ATCC 6013 (DSM 525) Using a Hybrid Next-Generation Sequencing Approach.</title>
        <authorList>
            <person name="Pyne M.E."/>
            <person name="Utturkar S."/>
            <person name="Brown S.D."/>
            <person name="Moo-Young M."/>
            <person name="Chung D.A."/>
            <person name="Chou C.P."/>
        </authorList>
    </citation>
    <scope>NUCLEOTIDE SEQUENCE [LARGE SCALE GENOMIC DNA]</scope>
    <source>
        <strain evidence="3 4">ATCC 6013</strain>
    </source>
</reference>